<dbReference type="CDD" id="cd02440">
    <property type="entry name" value="AdoMet_MTases"/>
    <property type="match status" value="1"/>
</dbReference>
<evidence type="ECO:0000256" key="1">
    <source>
        <dbReference type="ARBA" id="ARBA00005189"/>
    </source>
</evidence>
<dbReference type="EMBL" id="CM001488">
    <property type="protein sequence ID" value="EIM62229.1"/>
    <property type="molecule type" value="Genomic_DNA"/>
</dbReference>
<keyword evidence="3" id="KW-0808">Transferase</keyword>
<evidence type="ECO:0000256" key="4">
    <source>
        <dbReference type="ARBA" id="ARBA00025707"/>
    </source>
</evidence>
<keyword evidence="6" id="KW-0830">Ubiquinone</keyword>
<dbReference type="SUPFAM" id="SSF53335">
    <property type="entry name" value="S-adenosyl-L-methionine-dependent methyltransferases"/>
    <property type="match status" value="1"/>
</dbReference>
<dbReference type="eggNOG" id="COG2226">
    <property type="taxonomic scope" value="Bacteria"/>
</dbReference>
<proteinExistence type="predicted"/>
<dbReference type="PANTHER" id="PTHR44307:SF2">
    <property type="entry name" value="PHOSPHOETHANOLAMINE METHYLTRANSFERASE ISOFORM X1"/>
    <property type="match status" value="1"/>
</dbReference>
<reference evidence="6 7" key="1">
    <citation type="submission" date="2011-09" db="EMBL/GenBank/DDBJ databases">
        <authorList>
            <consortium name="US DOE Joint Genome Institute (JGI-PGF)"/>
            <person name="Lucas S."/>
            <person name="Han J."/>
            <person name="Lapidus A."/>
            <person name="Cheng J.-F."/>
            <person name="Goodwin L."/>
            <person name="Pitluck S."/>
            <person name="Peters L."/>
            <person name="Land M.L."/>
            <person name="Hauser L."/>
            <person name="Orellana R."/>
            <person name="Lovley D."/>
            <person name="Woyke T.J."/>
        </authorList>
    </citation>
    <scope>NUCLEOTIDE SEQUENCE [LARGE SCALE GENOMIC DNA]</scope>
    <source>
        <strain evidence="6 7">2ac9</strain>
    </source>
</reference>
<dbReference type="InterPro" id="IPR013216">
    <property type="entry name" value="Methyltransf_11"/>
</dbReference>
<name>I5AYB6_9BACT</name>
<dbReference type="InterPro" id="IPR029063">
    <property type="entry name" value="SAM-dependent_MTases_sf"/>
</dbReference>
<protein>
    <submittedName>
        <fullName evidence="6">Methylase involved in ubiquinone/menaquinone biosynthesis</fullName>
    </submittedName>
</protein>
<dbReference type="Proteomes" id="UP000005778">
    <property type="component" value="Chromosome"/>
</dbReference>
<feature type="domain" description="Methyltransferase type 11" evidence="5">
    <location>
        <begin position="67"/>
        <end position="167"/>
    </location>
</feature>
<reference evidence="6 7" key="2">
    <citation type="submission" date="2012-02" db="EMBL/GenBank/DDBJ databases">
        <title>Improved High-Quality Draft sequence of Desulfobacter postgatei 2ac9.</title>
        <authorList>
            <consortium name="US DOE Joint Genome Institute"/>
            <person name="Lucas S."/>
            <person name="Han J."/>
            <person name="Lapidus A."/>
            <person name="Cheng J.-F."/>
            <person name="Goodwin L."/>
            <person name="Pitluck S."/>
            <person name="Peters L."/>
            <person name="Ovchinnikova G."/>
            <person name="Held B."/>
            <person name="Detter J.C."/>
            <person name="Han C."/>
            <person name="Tapia R."/>
            <person name="Land M."/>
            <person name="Hauser L."/>
            <person name="Kyrpides N."/>
            <person name="Ivanova N."/>
            <person name="Pagani I."/>
            <person name="Orellana R."/>
            <person name="Lovley D."/>
            <person name="Woyke T."/>
        </authorList>
    </citation>
    <scope>NUCLEOTIDE SEQUENCE [LARGE SCALE GENOMIC DNA]</scope>
    <source>
        <strain evidence="6 7">2ac9</strain>
    </source>
</reference>
<dbReference type="RefSeq" id="WP_004070621.1">
    <property type="nucleotide sequence ID" value="NZ_CM001488.1"/>
</dbReference>
<dbReference type="Gene3D" id="3.40.50.150">
    <property type="entry name" value="Vaccinia Virus protein VP39"/>
    <property type="match status" value="1"/>
</dbReference>
<keyword evidence="2 6" id="KW-0489">Methyltransferase</keyword>
<dbReference type="STRING" id="879212.DespoDRAFT_00185"/>
<accession>I5AYB6</accession>
<evidence type="ECO:0000313" key="7">
    <source>
        <dbReference type="Proteomes" id="UP000005778"/>
    </source>
</evidence>
<dbReference type="PANTHER" id="PTHR44307">
    <property type="entry name" value="PHOSPHOETHANOLAMINE METHYLTRANSFERASE"/>
    <property type="match status" value="1"/>
</dbReference>
<keyword evidence="7" id="KW-1185">Reference proteome</keyword>
<gene>
    <name evidence="6" type="ORF">DespoDRAFT_00185</name>
</gene>
<organism evidence="6 7">
    <name type="scientific">Desulfobacter postgatei 2ac9</name>
    <dbReference type="NCBI Taxonomy" id="879212"/>
    <lineage>
        <taxon>Bacteria</taxon>
        <taxon>Pseudomonadati</taxon>
        <taxon>Thermodesulfobacteriota</taxon>
        <taxon>Desulfobacteria</taxon>
        <taxon>Desulfobacterales</taxon>
        <taxon>Desulfobacteraceae</taxon>
        <taxon>Desulfobacter</taxon>
    </lineage>
</organism>
<dbReference type="OrthoDB" id="9777830at2"/>
<comment type="pathway">
    <text evidence="1">Lipid metabolism.</text>
</comment>
<dbReference type="Pfam" id="PF08241">
    <property type="entry name" value="Methyltransf_11"/>
    <property type="match status" value="1"/>
</dbReference>
<evidence type="ECO:0000259" key="5">
    <source>
        <dbReference type="Pfam" id="PF08241"/>
    </source>
</evidence>
<dbReference type="HOGENOM" id="CLU_056366_0_0_7"/>
<dbReference type="GO" id="GO:0008757">
    <property type="term" value="F:S-adenosylmethionine-dependent methyltransferase activity"/>
    <property type="evidence" value="ECO:0007669"/>
    <property type="project" value="InterPro"/>
</dbReference>
<sequence>MKDAIKTHYTCPALGAKIRRVLEKAGKIPGQISLRDLAPVDQLHTGAAPATIELMEHAGLDKGMTILDAGCGIGGTSRLLAQNFGLVVHGIDLSEEFIETASMLNQWCGFAKEGIINFQHGSLLALPYPDNFFDAVLCQHVLLNIKDKPKVFAEFSRVLAPRGKLILHEIVDGPGPAPLYPVPWAGNAAASMLCSRQNIEAYAENAGFKLIFSEDKTTHAALWWEKVNAIKKARGTDPLNPSLVFGENAGSFGANMEKNFKEQAVLCVENIWVKSNFS</sequence>
<dbReference type="AlphaFoldDB" id="I5AYB6"/>
<dbReference type="GO" id="GO:0032259">
    <property type="term" value="P:methylation"/>
    <property type="evidence" value="ECO:0007669"/>
    <property type="project" value="UniProtKB-KW"/>
</dbReference>
<evidence type="ECO:0000256" key="2">
    <source>
        <dbReference type="ARBA" id="ARBA00022603"/>
    </source>
</evidence>
<evidence type="ECO:0000256" key="3">
    <source>
        <dbReference type="ARBA" id="ARBA00022679"/>
    </source>
</evidence>
<evidence type="ECO:0000313" key="6">
    <source>
        <dbReference type="EMBL" id="EIM62229.1"/>
    </source>
</evidence>
<comment type="pathway">
    <text evidence="4">Phospholipid metabolism.</text>
</comment>